<name>X1IIE7_9ZZZZ</name>
<proteinExistence type="predicted"/>
<evidence type="ECO:0000313" key="1">
    <source>
        <dbReference type="EMBL" id="GAH65909.1"/>
    </source>
</evidence>
<comment type="caution">
    <text evidence="1">The sequence shown here is derived from an EMBL/GenBank/DDBJ whole genome shotgun (WGS) entry which is preliminary data.</text>
</comment>
<dbReference type="AlphaFoldDB" id="X1IIE7"/>
<dbReference type="EMBL" id="BARU01031989">
    <property type="protein sequence ID" value="GAH65909.1"/>
    <property type="molecule type" value="Genomic_DNA"/>
</dbReference>
<reference evidence="1" key="1">
    <citation type="journal article" date="2014" name="Front. Microbiol.">
        <title>High frequency of phylogenetically diverse reductive dehalogenase-homologous genes in deep subseafloor sedimentary metagenomes.</title>
        <authorList>
            <person name="Kawai M."/>
            <person name="Futagami T."/>
            <person name="Toyoda A."/>
            <person name="Takaki Y."/>
            <person name="Nishi S."/>
            <person name="Hori S."/>
            <person name="Arai W."/>
            <person name="Tsubouchi T."/>
            <person name="Morono Y."/>
            <person name="Uchiyama I."/>
            <person name="Ito T."/>
            <person name="Fujiyama A."/>
            <person name="Inagaki F."/>
            <person name="Takami H."/>
        </authorList>
    </citation>
    <scope>NUCLEOTIDE SEQUENCE</scope>
    <source>
        <strain evidence="1">Expedition CK06-06</strain>
    </source>
</reference>
<organism evidence="1">
    <name type="scientific">marine sediment metagenome</name>
    <dbReference type="NCBI Taxonomy" id="412755"/>
    <lineage>
        <taxon>unclassified sequences</taxon>
        <taxon>metagenomes</taxon>
        <taxon>ecological metagenomes</taxon>
    </lineage>
</organism>
<gene>
    <name evidence="1" type="ORF">S03H2_50513</name>
</gene>
<accession>X1IIE7</accession>
<sequence>MTVFVKAEMIAERLCWPRRDGQERLPELVGKLIKSSILREAIKEYRFPSPIYLPGPDGILVVDDAVQHPFIPAGISLWEMGTSMDPKSKADDDFKDAADKLAKAFPNAESPVTPEKATFVFVTSKPWDSSGWIREKRQISTWQSIRVIDAVALEEWLGQCVA</sequence>
<feature type="non-terminal residue" evidence="1">
    <location>
        <position position="162"/>
    </location>
</feature>
<protein>
    <submittedName>
        <fullName evidence="1">Uncharacterized protein</fullName>
    </submittedName>
</protein>